<keyword evidence="2" id="KW-0812">Transmembrane</keyword>
<organism evidence="3">
    <name type="scientific">Cucumis melo</name>
    <name type="common">Muskmelon</name>
    <dbReference type="NCBI Taxonomy" id="3656"/>
    <lineage>
        <taxon>Eukaryota</taxon>
        <taxon>Viridiplantae</taxon>
        <taxon>Streptophyta</taxon>
        <taxon>Embryophyta</taxon>
        <taxon>Tracheophyta</taxon>
        <taxon>Spermatophyta</taxon>
        <taxon>Magnoliopsida</taxon>
        <taxon>eudicotyledons</taxon>
        <taxon>Gunneridae</taxon>
        <taxon>Pentapetalae</taxon>
        <taxon>rosids</taxon>
        <taxon>fabids</taxon>
        <taxon>Cucurbitales</taxon>
        <taxon>Cucurbitaceae</taxon>
        <taxon>Benincaseae</taxon>
        <taxon>Cucumis</taxon>
    </lineage>
</organism>
<reference evidence="3" key="1">
    <citation type="submission" date="2023-03" db="UniProtKB">
        <authorList>
            <consortium name="EnsemblPlants"/>
        </authorList>
    </citation>
    <scope>IDENTIFICATION</scope>
</reference>
<feature type="compositionally biased region" description="Basic and acidic residues" evidence="1">
    <location>
        <begin position="141"/>
        <end position="154"/>
    </location>
</feature>
<protein>
    <submittedName>
        <fullName evidence="3">Uncharacterized protein</fullName>
    </submittedName>
</protein>
<dbReference type="Gramene" id="MELO3C030292.2.1">
    <property type="protein sequence ID" value="MELO3C030292.2.1"/>
    <property type="gene ID" value="MELO3C030292.2"/>
</dbReference>
<keyword evidence="2" id="KW-0472">Membrane</keyword>
<name>A0A9I9E8M7_CUCME</name>
<evidence type="ECO:0000256" key="1">
    <source>
        <dbReference type="SAM" id="MobiDB-lite"/>
    </source>
</evidence>
<feature type="transmembrane region" description="Helical" evidence="2">
    <location>
        <begin position="21"/>
        <end position="41"/>
    </location>
</feature>
<evidence type="ECO:0000256" key="2">
    <source>
        <dbReference type="SAM" id="Phobius"/>
    </source>
</evidence>
<feature type="transmembrane region" description="Helical" evidence="2">
    <location>
        <begin position="47"/>
        <end position="71"/>
    </location>
</feature>
<evidence type="ECO:0000313" key="3">
    <source>
        <dbReference type="EnsemblPlants" id="MELO3C030292.2.1"/>
    </source>
</evidence>
<sequence length="186" mass="21018">LKLLSTNKQTLNYKTPIENSLLISCSHHSFFFTQTLFFSFLFCSKDISHMACVRFACFLLVVLPVTSLSIIKFHQQEDKDAAEDRVGSLKMEPLRNNNIGGRRLGVLNKELMEMENSKSFGKNGSKEKTSNMVFSSAANEENGKKKNDKKKVSSLETKKMGISGSTVVVYNNADYLTYMHHPPKHN</sequence>
<keyword evidence="2" id="KW-1133">Transmembrane helix</keyword>
<proteinExistence type="predicted"/>
<accession>A0A9I9E8M7</accession>
<dbReference type="AlphaFoldDB" id="A0A9I9E8M7"/>
<feature type="region of interest" description="Disordered" evidence="1">
    <location>
        <begin position="135"/>
        <end position="154"/>
    </location>
</feature>
<dbReference type="EnsemblPlants" id="MELO3C030292.2.1">
    <property type="protein sequence ID" value="MELO3C030292.2.1"/>
    <property type="gene ID" value="MELO3C030292.2"/>
</dbReference>